<organism evidence="3 4">
    <name type="scientific">Polyplax serrata</name>
    <name type="common">Common mouse louse</name>
    <dbReference type="NCBI Taxonomy" id="468196"/>
    <lineage>
        <taxon>Eukaryota</taxon>
        <taxon>Metazoa</taxon>
        <taxon>Ecdysozoa</taxon>
        <taxon>Arthropoda</taxon>
        <taxon>Hexapoda</taxon>
        <taxon>Insecta</taxon>
        <taxon>Pterygota</taxon>
        <taxon>Neoptera</taxon>
        <taxon>Paraneoptera</taxon>
        <taxon>Psocodea</taxon>
        <taxon>Troctomorpha</taxon>
        <taxon>Phthiraptera</taxon>
        <taxon>Anoplura</taxon>
        <taxon>Polyplacidae</taxon>
        <taxon>Polyplax</taxon>
    </lineage>
</organism>
<name>A0AAN8SK87_POLSC</name>
<reference evidence="3 4" key="1">
    <citation type="submission" date="2023-10" db="EMBL/GenBank/DDBJ databases">
        <title>Genomes of two closely related lineages of the louse Polyplax serrata with different host specificities.</title>
        <authorList>
            <person name="Martinu J."/>
            <person name="Tarabai H."/>
            <person name="Stefka J."/>
            <person name="Hypsa V."/>
        </authorList>
    </citation>
    <scope>NUCLEOTIDE SEQUENCE [LARGE SCALE GENOMIC DNA]</scope>
    <source>
        <strain evidence="3">HR10_N</strain>
    </source>
</reference>
<dbReference type="EMBL" id="JAWJWE010000001">
    <property type="protein sequence ID" value="KAK6645500.1"/>
    <property type="molecule type" value="Genomic_DNA"/>
</dbReference>
<dbReference type="InterPro" id="IPR003593">
    <property type="entry name" value="AAA+_ATPase"/>
</dbReference>
<evidence type="ECO:0000313" key="4">
    <source>
        <dbReference type="Proteomes" id="UP001372834"/>
    </source>
</evidence>
<protein>
    <recommendedName>
        <fullName evidence="2">AAA+ ATPase domain-containing protein</fullName>
    </recommendedName>
</protein>
<dbReference type="Proteomes" id="UP001372834">
    <property type="component" value="Unassembled WGS sequence"/>
</dbReference>
<dbReference type="GO" id="GO:0003677">
    <property type="term" value="F:DNA binding"/>
    <property type="evidence" value="ECO:0007669"/>
    <property type="project" value="TreeGrafter"/>
</dbReference>
<dbReference type="SUPFAM" id="SSF52540">
    <property type="entry name" value="P-loop containing nucleoside triphosphate hydrolases"/>
    <property type="match status" value="1"/>
</dbReference>
<evidence type="ECO:0000313" key="3">
    <source>
        <dbReference type="EMBL" id="KAK6645500.1"/>
    </source>
</evidence>
<dbReference type="Pfam" id="PF03215">
    <property type="entry name" value="Rad17"/>
    <property type="match status" value="1"/>
</dbReference>
<dbReference type="InterPro" id="IPR027417">
    <property type="entry name" value="P-loop_NTPase"/>
</dbReference>
<dbReference type="GO" id="GO:0005634">
    <property type="term" value="C:nucleus"/>
    <property type="evidence" value="ECO:0007669"/>
    <property type="project" value="TreeGrafter"/>
</dbReference>
<dbReference type="AlphaFoldDB" id="A0AAN8SK87"/>
<evidence type="ECO:0000256" key="1">
    <source>
        <dbReference type="SAM" id="MobiDB-lite"/>
    </source>
</evidence>
<feature type="region of interest" description="Disordered" evidence="1">
    <location>
        <begin position="237"/>
        <end position="256"/>
    </location>
</feature>
<gene>
    <name evidence="3" type="ORF">RUM43_001777</name>
</gene>
<dbReference type="PANTHER" id="PTHR23389:SF21">
    <property type="entry name" value="ATPASE FAMILY AAA DOMAIN-CONTAINING PROTEIN 5"/>
    <property type="match status" value="1"/>
</dbReference>
<sequence length="988" mass="114109">MPTEIEKDCRMEKGEKVKKLKRKIKIRLLDANNPNSYICEVFDSSLENEDSNFGDSNDVSPKVSDAPNLKSYFEILMSNECRKNLKNESMKENNIYKRSKLNESNNSEKIEKKKIRTKSKPQITLAVGKELENCETNSSDEESLFQVQQKYSIKNSLRKANLENCTESETQVMTINEELVFEPKVKFSTPPNLISPKKTFNILNYFTKNEDSLKTQIEKVEKLEGIIRGSRTFNSPNHCLKEPKDATGNTLKESNQKEQEKKIIPLQTKNIKIAPLFQLKEKKIKDLAIKKARYDFLHREVPLLKSSNTNTVVDLVLDFQPTCHVQQRDDSMYWSLRQMSSPASESTQMQGILELCKRQFRTYVTCNREIINTFHNCDEVVNCNQAVEFNNKILGEMKLQYKNLNFDTVIDGLKLKRDNYMKLKKELTSSRRGKNPQKDESNLELLNSQWTERYKLSTNDMLGNEKVVRKLRSWLQSWKNFDEEIKNAAKISKPVKKTESDEDSEDDYFVKSDDERQELKAPTSVCLLSGPNGCGKTALVSSLAEELEFNVLEVNASSKRTGKKVLTDFQEATQSHKVQHVSAPQLQEFFKPVKKKKAKKQKVKNLQVREETNDRKISLLLIEDADIVFEEHDEGFYAAIASLVQTSKRPFVFITDNFECEQLDTFKTEDTLILRMEHPPFLKSCAFLEIVSRLEGSPIEKETAEFLVLRNQMDLRKSLLELQFWSSPSIEVLKSREPFDLARFWWSLTRFLYPRDAERPIKTVNVKRKRQDTENESADEGEIVSKKVKVGPENGQHEIVPVVDTSSSKVDGVLRSFSDVLDIASVLDVIGCSCTDEPIPGLDYKPKSSLCLEENRDEVFCMQQAFREEICGELVKMATKYFSSNRKGQQTDKEALGFSCPSWEDIRWRNSQDEARDQLCTLVSSATGRDRRSVHLDYLPIIRSICRLERNRSMSNSKRKNRFCHYFNGTELELSQNTLDISCQVFTR</sequence>
<proteinExistence type="predicted"/>
<comment type="caution">
    <text evidence="3">The sequence shown here is derived from an EMBL/GenBank/DDBJ whole genome shotgun (WGS) entry which is preliminary data.</text>
</comment>
<accession>A0AAN8SK87</accession>
<feature type="domain" description="AAA+ ATPase" evidence="2">
    <location>
        <begin position="522"/>
        <end position="682"/>
    </location>
</feature>
<dbReference type="GO" id="GO:0061860">
    <property type="term" value="F:DNA clamp unloader activity"/>
    <property type="evidence" value="ECO:0007669"/>
    <property type="project" value="TreeGrafter"/>
</dbReference>
<dbReference type="Gene3D" id="3.40.50.300">
    <property type="entry name" value="P-loop containing nucleotide triphosphate hydrolases"/>
    <property type="match status" value="1"/>
</dbReference>
<evidence type="ECO:0000259" key="2">
    <source>
        <dbReference type="SMART" id="SM00382"/>
    </source>
</evidence>
<dbReference type="PANTHER" id="PTHR23389">
    <property type="entry name" value="CHROMOSOME TRANSMISSION FIDELITY FACTOR 18"/>
    <property type="match status" value="1"/>
</dbReference>
<dbReference type="SMART" id="SM00382">
    <property type="entry name" value="AAA"/>
    <property type="match status" value="1"/>
</dbReference>